<dbReference type="RefSeq" id="WP_189010562.1">
    <property type="nucleotide sequence ID" value="NZ_BMPP01000015.1"/>
</dbReference>
<dbReference type="InterPro" id="IPR004104">
    <property type="entry name" value="Gfo/Idh/MocA-like_OxRdtase_C"/>
</dbReference>
<accession>A0ABQ2EZG4</accession>
<dbReference type="EMBL" id="BMPP01000015">
    <property type="protein sequence ID" value="GGK35663.1"/>
    <property type="molecule type" value="Genomic_DNA"/>
</dbReference>
<dbReference type="Pfam" id="PF01408">
    <property type="entry name" value="GFO_IDH_MocA"/>
    <property type="match status" value="1"/>
</dbReference>
<dbReference type="InterPro" id="IPR000683">
    <property type="entry name" value="Gfo/Idh/MocA-like_OxRdtase_N"/>
</dbReference>
<dbReference type="Pfam" id="PF02894">
    <property type="entry name" value="GFO_IDH_MocA_C"/>
    <property type="match status" value="1"/>
</dbReference>
<sequence length="356" mass="38803">MNPVNIAIVGCGVIATPYAKDMLAYGSLRLHGCFDLDPARAQAYAAEQDCRVYDSLDTLLADPEVEVVVNLTVLPAHYEVSRQALEAGKHVFSEKPLAGSSAQAQELVALARERNVRLSCAPVTFLGEAQQRAMKELLSGRIGPVRVIYAEANHGRIETWHPVPHSFYQVGPLRDVGVYPLGVVTSIFGPASRVWAYGRTVKPERLTKRGVPFEATESDFYVAMVEFASGPVLRLTASFYTTDKGKQNGVEFQGDDGQLYLGSWMTPNATIETATFGAEYAALPEYTPATHGLNWAVALDDLARALREDRPQRVTGEQAAHIVEILEAAHTSIREGGMVDVRSTFTPADPVFLQPA</sequence>
<name>A0ABQ2EZG4_9DEIO</name>
<organism evidence="3 4">
    <name type="scientific">Deinococcus malanensis</name>
    <dbReference type="NCBI Taxonomy" id="1706855"/>
    <lineage>
        <taxon>Bacteria</taxon>
        <taxon>Thermotogati</taxon>
        <taxon>Deinococcota</taxon>
        <taxon>Deinococci</taxon>
        <taxon>Deinococcales</taxon>
        <taxon>Deinococcaceae</taxon>
        <taxon>Deinococcus</taxon>
    </lineage>
</organism>
<dbReference type="PANTHER" id="PTHR43377:SF1">
    <property type="entry name" value="BILIVERDIN REDUCTASE A"/>
    <property type="match status" value="1"/>
</dbReference>
<comment type="caution">
    <text evidence="3">The sequence shown here is derived from an EMBL/GenBank/DDBJ whole genome shotgun (WGS) entry which is preliminary data.</text>
</comment>
<keyword evidence="4" id="KW-1185">Reference proteome</keyword>
<reference evidence="4" key="1">
    <citation type="journal article" date="2019" name="Int. J. Syst. Evol. Microbiol.">
        <title>The Global Catalogue of Microorganisms (GCM) 10K type strain sequencing project: providing services to taxonomists for standard genome sequencing and annotation.</title>
        <authorList>
            <consortium name="The Broad Institute Genomics Platform"/>
            <consortium name="The Broad Institute Genome Sequencing Center for Infectious Disease"/>
            <person name="Wu L."/>
            <person name="Ma J."/>
        </authorList>
    </citation>
    <scope>NUCLEOTIDE SEQUENCE [LARGE SCALE GENOMIC DNA]</scope>
    <source>
        <strain evidence="4">JCM 30331</strain>
    </source>
</reference>
<dbReference type="Gene3D" id="3.30.360.10">
    <property type="entry name" value="Dihydrodipicolinate Reductase, domain 2"/>
    <property type="match status" value="1"/>
</dbReference>
<proteinExistence type="predicted"/>
<feature type="domain" description="Gfo/Idh/MocA-like oxidoreductase N-terminal" evidence="1">
    <location>
        <begin position="4"/>
        <end position="119"/>
    </location>
</feature>
<dbReference type="SUPFAM" id="SSF55347">
    <property type="entry name" value="Glyceraldehyde-3-phosphate dehydrogenase-like, C-terminal domain"/>
    <property type="match status" value="1"/>
</dbReference>
<evidence type="ECO:0000313" key="3">
    <source>
        <dbReference type="EMBL" id="GGK35663.1"/>
    </source>
</evidence>
<dbReference type="SUPFAM" id="SSF51735">
    <property type="entry name" value="NAD(P)-binding Rossmann-fold domains"/>
    <property type="match status" value="1"/>
</dbReference>
<dbReference type="Proteomes" id="UP000647587">
    <property type="component" value="Unassembled WGS sequence"/>
</dbReference>
<evidence type="ECO:0000259" key="1">
    <source>
        <dbReference type="Pfam" id="PF01408"/>
    </source>
</evidence>
<evidence type="ECO:0000313" key="4">
    <source>
        <dbReference type="Proteomes" id="UP000647587"/>
    </source>
</evidence>
<dbReference type="InterPro" id="IPR036291">
    <property type="entry name" value="NAD(P)-bd_dom_sf"/>
</dbReference>
<dbReference type="Gene3D" id="3.40.50.720">
    <property type="entry name" value="NAD(P)-binding Rossmann-like Domain"/>
    <property type="match status" value="1"/>
</dbReference>
<gene>
    <name evidence="3" type="ORF">GCM10008955_31970</name>
</gene>
<feature type="domain" description="Gfo/Idh/MocA-like oxidoreductase C-terminal" evidence="2">
    <location>
        <begin position="136"/>
        <end position="340"/>
    </location>
</feature>
<protein>
    <submittedName>
        <fullName evidence="3">Oxidoreductase</fullName>
    </submittedName>
</protein>
<dbReference type="PANTHER" id="PTHR43377">
    <property type="entry name" value="BILIVERDIN REDUCTASE A"/>
    <property type="match status" value="1"/>
</dbReference>
<evidence type="ECO:0000259" key="2">
    <source>
        <dbReference type="Pfam" id="PF02894"/>
    </source>
</evidence>
<dbReference type="InterPro" id="IPR051450">
    <property type="entry name" value="Gfo/Idh/MocA_Oxidoreductases"/>
</dbReference>